<dbReference type="AlphaFoldDB" id="A0A4S4EJP0"/>
<organism evidence="2 3">
    <name type="scientific">Camellia sinensis var. sinensis</name>
    <name type="common">China tea</name>
    <dbReference type="NCBI Taxonomy" id="542762"/>
    <lineage>
        <taxon>Eukaryota</taxon>
        <taxon>Viridiplantae</taxon>
        <taxon>Streptophyta</taxon>
        <taxon>Embryophyta</taxon>
        <taxon>Tracheophyta</taxon>
        <taxon>Spermatophyta</taxon>
        <taxon>Magnoliopsida</taxon>
        <taxon>eudicotyledons</taxon>
        <taxon>Gunneridae</taxon>
        <taxon>Pentapetalae</taxon>
        <taxon>asterids</taxon>
        <taxon>Ericales</taxon>
        <taxon>Theaceae</taxon>
        <taxon>Camellia</taxon>
    </lineage>
</organism>
<accession>A0A4S4EJP0</accession>
<gene>
    <name evidence="2" type="ORF">TEA_005835</name>
</gene>
<evidence type="ECO:0000313" key="3">
    <source>
        <dbReference type="Proteomes" id="UP000306102"/>
    </source>
</evidence>
<feature type="compositionally biased region" description="Basic and acidic residues" evidence="1">
    <location>
        <begin position="158"/>
        <end position="167"/>
    </location>
</feature>
<feature type="region of interest" description="Disordered" evidence="1">
    <location>
        <begin position="98"/>
        <end position="167"/>
    </location>
</feature>
<evidence type="ECO:0000256" key="1">
    <source>
        <dbReference type="SAM" id="MobiDB-lite"/>
    </source>
</evidence>
<name>A0A4S4EJP0_CAMSN</name>
<protein>
    <submittedName>
        <fullName evidence="2">Uncharacterized protein</fullName>
    </submittedName>
</protein>
<evidence type="ECO:0000313" key="2">
    <source>
        <dbReference type="EMBL" id="THG16392.1"/>
    </source>
</evidence>
<reference evidence="2 3" key="1">
    <citation type="journal article" date="2018" name="Proc. Natl. Acad. Sci. U.S.A.">
        <title>Draft genome sequence of Camellia sinensis var. sinensis provides insights into the evolution of the tea genome and tea quality.</title>
        <authorList>
            <person name="Wei C."/>
            <person name="Yang H."/>
            <person name="Wang S."/>
            <person name="Zhao J."/>
            <person name="Liu C."/>
            <person name="Gao L."/>
            <person name="Xia E."/>
            <person name="Lu Y."/>
            <person name="Tai Y."/>
            <person name="She G."/>
            <person name="Sun J."/>
            <person name="Cao H."/>
            <person name="Tong W."/>
            <person name="Gao Q."/>
            <person name="Li Y."/>
            <person name="Deng W."/>
            <person name="Jiang X."/>
            <person name="Wang W."/>
            <person name="Chen Q."/>
            <person name="Zhang S."/>
            <person name="Li H."/>
            <person name="Wu J."/>
            <person name="Wang P."/>
            <person name="Li P."/>
            <person name="Shi C."/>
            <person name="Zheng F."/>
            <person name="Jian J."/>
            <person name="Huang B."/>
            <person name="Shan D."/>
            <person name="Shi M."/>
            <person name="Fang C."/>
            <person name="Yue Y."/>
            <person name="Li F."/>
            <person name="Li D."/>
            <person name="Wei S."/>
            <person name="Han B."/>
            <person name="Jiang C."/>
            <person name="Yin Y."/>
            <person name="Xia T."/>
            <person name="Zhang Z."/>
            <person name="Bennetzen J.L."/>
            <person name="Zhao S."/>
            <person name="Wan X."/>
        </authorList>
    </citation>
    <scope>NUCLEOTIDE SEQUENCE [LARGE SCALE GENOMIC DNA]</scope>
    <source>
        <strain evidence="3">cv. Shuchazao</strain>
        <tissue evidence="2">Leaf</tissue>
    </source>
</reference>
<keyword evidence="3" id="KW-1185">Reference proteome</keyword>
<dbReference type="Proteomes" id="UP000306102">
    <property type="component" value="Unassembled WGS sequence"/>
</dbReference>
<comment type="caution">
    <text evidence="2">The sequence shown here is derived from an EMBL/GenBank/DDBJ whole genome shotgun (WGS) entry which is preliminary data.</text>
</comment>
<sequence length="167" mass="19047">MLRKLFDMIEVPNQHNRLIYLALCFFRDLLPGPGYRERIVPNGDGSNKKGNWRFIPNTIELQEAGVQLVKIEGASLFDIKFEYGNSINGFHIALKLKTKEKLEPTTSNPEEPLDRERQPDPKQIWLWEGDEETVSSGEEEHGRSGTGGRRSNPANFHQGERKSSQKG</sequence>
<proteinExistence type="predicted"/>
<dbReference type="EMBL" id="SDRB02004099">
    <property type="protein sequence ID" value="THG16392.1"/>
    <property type="molecule type" value="Genomic_DNA"/>
</dbReference>